<dbReference type="EMBL" id="GIFC01013960">
    <property type="protein sequence ID" value="MXU96043.1"/>
    <property type="molecule type" value="Transcribed_RNA"/>
</dbReference>
<keyword evidence="1" id="KW-0812">Transmembrane</keyword>
<keyword evidence="1" id="KW-0472">Membrane</keyword>
<proteinExistence type="predicted"/>
<protein>
    <submittedName>
        <fullName evidence="2">Putative salivary lipocalin</fullName>
    </submittedName>
</protein>
<reference evidence="2" key="1">
    <citation type="submission" date="2019-12" db="EMBL/GenBank/DDBJ databases">
        <title>An insight into the sialome of adult female Ixodes ricinus ticks feeding for 6 days.</title>
        <authorList>
            <person name="Perner J."/>
            <person name="Ribeiro J.M.C."/>
        </authorList>
    </citation>
    <scope>NUCLEOTIDE SEQUENCE</scope>
    <source>
        <strain evidence="2">Semi-engorged</strain>
        <tissue evidence="2">Salivary glands</tissue>
    </source>
</reference>
<feature type="transmembrane region" description="Helical" evidence="1">
    <location>
        <begin position="47"/>
        <end position="64"/>
    </location>
</feature>
<name>A0A6B0V1B8_IXORI</name>
<feature type="transmembrane region" description="Helical" evidence="1">
    <location>
        <begin position="6"/>
        <end position="26"/>
    </location>
</feature>
<evidence type="ECO:0000256" key="1">
    <source>
        <dbReference type="SAM" id="Phobius"/>
    </source>
</evidence>
<feature type="transmembrane region" description="Helical" evidence="1">
    <location>
        <begin position="101"/>
        <end position="119"/>
    </location>
</feature>
<keyword evidence="1" id="KW-1133">Transmembrane helix</keyword>
<sequence length="203" mass="23225">MFFLILLRKFLFFFYNLIFQVLHYAFQLGFSQPHVASSQGWGTPKDITLRLVVYDIQVSIVITFRIRKQFIYNIPLGIIIVSCTEPRIYSISPIRKGSTSGIAGGVIILSVRVASWGNWSSTWKFSFDVYPYNVFKRVVSLIQSSHLYCGIPVFLFFRIVSHYCAIGGFVRFVCDVCCCGDAFLINGNVSAKHQKIRIIRCFS</sequence>
<accession>A0A6B0V1B8</accession>
<evidence type="ECO:0000313" key="2">
    <source>
        <dbReference type="EMBL" id="MXU96043.1"/>
    </source>
</evidence>
<feature type="transmembrane region" description="Helical" evidence="1">
    <location>
        <begin position="139"/>
        <end position="157"/>
    </location>
</feature>
<organism evidence="2">
    <name type="scientific">Ixodes ricinus</name>
    <name type="common">Common tick</name>
    <name type="synonym">Acarus ricinus</name>
    <dbReference type="NCBI Taxonomy" id="34613"/>
    <lineage>
        <taxon>Eukaryota</taxon>
        <taxon>Metazoa</taxon>
        <taxon>Ecdysozoa</taxon>
        <taxon>Arthropoda</taxon>
        <taxon>Chelicerata</taxon>
        <taxon>Arachnida</taxon>
        <taxon>Acari</taxon>
        <taxon>Parasitiformes</taxon>
        <taxon>Ixodida</taxon>
        <taxon>Ixodoidea</taxon>
        <taxon>Ixodidae</taxon>
        <taxon>Ixodinae</taxon>
        <taxon>Ixodes</taxon>
    </lineage>
</organism>
<dbReference type="AlphaFoldDB" id="A0A6B0V1B8"/>